<dbReference type="Proteomes" id="UP000247702">
    <property type="component" value="Unassembled WGS sequence"/>
</dbReference>
<comment type="caution">
    <text evidence="1">The sequence shown here is derived from an EMBL/GenBank/DDBJ whole genome shotgun (WGS) entry which is preliminary data.</text>
</comment>
<sequence>MESPLNETPAHHYRTCSNVEHKITERPKIQRRLSSYNRNEHKRKMYNDSNTFITTADNSTTTTITKDTKNTKDTGATTNFSYFGSFSPIKNVDNNNNSNDYNVSSGKEITEIFFKNLDNIFNGNKEE</sequence>
<accession>A0A2Z6R4M8</accession>
<evidence type="ECO:0000313" key="2">
    <source>
        <dbReference type="Proteomes" id="UP000247702"/>
    </source>
</evidence>
<dbReference type="EMBL" id="BEXD01002179">
    <property type="protein sequence ID" value="GBB97297.1"/>
    <property type="molecule type" value="Genomic_DNA"/>
</dbReference>
<organism evidence="1 2">
    <name type="scientific">Rhizophagus clarus</name>
    <dbReference type="NCBI Taxonomy" id="94130"/>
    <lineage>
        <taxon>Eukaryota</taxon>
        <taxon>Fungi</taxon>
        <taxon>Fungi incertae sedis</taxon>
        <taxon>Mucoromycota</taxon>
        <taxon>Glomeromycotina</taxon>
        <taxon>Glomeromycetes</taxon>
        <taxon>Glomerales</taxon>
        <taxon>Glomeraceae</taxon>
        <taxon>Rhizophagus</taxon>
    </lineage>
</organism>
<protein>
    <submittedName>
        <fullName evidence="1">Uncharacterized protein</fullName>
    </submittedName>
</protein>
<evidence type="ECO:0000313" key="1">
    <source>
        <dbReference type="EMBL" id="GBB97297.1"/>
    </source>
</evidence>
<dbReference type="AlphaFoldDB" id="A0A2Z6R4M8"/>
<gene>
    <name evidence="1" type="ORF">RclHR1_02960010</name>
</gene>
<reference evidence="1 2" key="1">
    <citation type="submission" date="2017-11" db="EMBL/GenBank/DDBJ databases">
        <title>The genome of Rhizophagus clarus HR1 reveals common genetic basis of auxotrophy among arbuscular mycorrhizal fungi.</title>
        <authorList>
            <person name="Kobayashi Y."/>
        </authorList>
    </citation>
    <scope>NUCLEOTIDE SEQUENCE [LARGE SCALE GENOMIC DNA]</scope>
    <source>
        <strain evidence="1 2">HR1</strain>
    </source>
</reference>
<proteinExistence type="predicted"/>
<keyword evidence="2" id="KW-1185">Reference proteome</keyword>
<name>A0A2Z6R4M8_9GLOM</name>